<proteinExistence type="predicted"/>
<dbReference type="InParanoid" id="A0A409YNX4"/>
<name>A0A409YNX4_9AGAR</name>
<dbReference type="EMBL" id="NHYE01000570">
    <property type="protein sequence ID" value="PPR04760.1"/>
    <property type="molecule type" value="Genomic_DNA"/>
</dbReference>
<feature type="compositionally biased region" description="Basic residues" evidence="1">
    <location>
        <begin position="201"/>
        <end position="212"/>
    </location>
</feature>
<evidence type="ECO:0000313" key="2">
    <source>
        <dbReference type="EMBL" id="PPR04760.1"/>
    </source>
</evidence>
<feature type="compositionally biased region" description="Basic and acidic residues" evidence="1">
    <location>
        <begin position="308"/>
        <end position="323"/>
    </location>
</feature>
<feature type="compositionally biased region" description="Basic residues" evidence="1">
    <location>
        <begin position="180"/>
        <end position="190"/>
    </location>
</feature>
<dbReference type="AlphaFoldDB" id="A0A409YNX4"/>
<comment type="caution">
    <text evidence="2">The sequence shown here is derived from an EMBL/GenBank/DDBJ whole genome shotgun (WGS) entry which is preliminary data.</text>
</comment>
<reference evidence="2 3" key="1">
    <citation type="journal article" date="2018" name="Evol. Lett.">
        <title>Horizontal gene cluster transfer increased hallucinogenic mushroom diversity.</title>
        <authorList>
            <person name="Reynolds H.T."/>
            <person name="Vijayakumar V."/>
            <person name="Gluck-Thaler E."/>
            <person name="Korotkin H.B."/>
            <person name="Matheny P.B."/>
            <person name="Slot J.C."/>
        </authorList>
    </citation>
    <scope>NUCLEOTIDE SEQUENCE [LARGE SCALE GENOMIC DNA]</scope>
    <source>
        <strain evidence="2 3">SRW20</strain>
    </source>
</reference>
<evidence type="ECO:0000256" key="1">
    <source>
        <dbReference type="SAM" id="MobiDB-lite"/>
    </source>
</evidence>
<accession>A0A409YNX4</accession>
<dbReference type="Proteomes" id="UP000284706">
    <property type="component" value="Unassembled WGS sequence"/>
</dbReference>
<organism evidence="2 3">
    <name type="scientific">Gymnopilus dilepis</name>
    <dbReference type="NCBI Taxonomy" id="231916"/>
    <lineage>
        <taxon>Eukaryota</taxon>
        <taxon>Fungi</taxon>
        <taxon>Dikarya</taxon>
        <taxon>Basidiomycota</taxon>
        <taxon>Agaricomycotina</taxon>
        <taxon>Agaricomycetes</taxon>
        <taxon>Agaricomycetidae</taxon>
        <taxon>Agaricales</taxon>
        <taxon>Agaricineae</taxon>
        <taxon>Hymenogastraceae</taxon>
        <taxon>Gymnopilus</taxon>
    </lineage>
</organism>
<feature type="region of interest" description="Disordered" evidence="1">
    <location>
        <begin position="42"/>
        <end position="323"/>
    </location>
</feature>
<feature type="compositionally biased region" description="Low complexity" evidence="1">
    <location>
        <begin position="246"/>
        <end position="260"/>
    </location>
</feature>
<protein>
    <submittedName>
        <fullName evidence="2">Uncharacterized protein</fullName>
    </submittedName>
</protein>
<sequence length="323" mass="34322">MNTSQSSSREMLPAPSLTFDGRKTGLIMENGEVVEIRLLKPVARRERGSSSGLPTGAGIRLPPISSLFPPALYRPNQRPLSSLLSMPIPPRLDTPREDQPSPADSGVIQSHEAQREPDPAPTLSNNPSGSANLPGGPAVTPPSSTAPQNLERGPVGHPEVQTQGSSTTVQAPSSSSHGSSRAKPKRKTQVQKKANQQPRPRSGRGRGRPRKEKRVEIGEPSGYRFIKAAPTPEARSEGILMGRNYAASGNRRASGARPAGTSNHGARVMNEIHTTPMPRVESDGVRLTDPLVARAQDVDMQDGANRGAVDKAHDATAREGASE</sequence>
<evidence type="ECO:0000313" key="3">
    <source>
        <dbReference type="Proteomes" id="UP000284706"/>
    </source>
</evidence>
<keyword evidence="3" id="KW-1185">Reference proteome</keyword>
<feature type="compositionally biased region" description="Low complexity" evidence="1">
    <location>
        <begin position="165"/>
        <end position="179"/>
    </location>
</feature>
<feature type="compositionally biased region" description="Polar residues" evidence="1">
    <location>
        <begin position="122"/>
        <end position="131"/>
    </location>
</feature>
<gene>
    <name evidence="2" type="ORF">CVT26_012873</name>
</gene>
<feature type="region of interest" description="Disordered" evidence="1">
    <location>
        <begin position="1"/>
        <end position="23"/>
    </location>
</feature>